<evidence type="ECO:0000313" key="3">
    <source>
        <dbReference type="Proteomes" id="UP000005220"/>
    </source>
</evidence>
<feature type="compositionally biased region" description="Low complexity" evidence="1">
    <location>
        <begin position="254"/>
        <end position="291"/>
    </location>
</feature>
<dbReference type="Proteomes" id="UP000005220">
    <property type="component" value="Chromosome 3"/>
</dbReference>
<sequence length="423" mass="48148">MDTRKQSNPNDDDNEKTLINPQNISIALNDKQNKLIHLDPVPDFSDKTEIKPWLQKIFYPQGIEIVIERSDNFKVIFKCKATKRGKKHGNVAPPLPEPTTEEEVNTGSTTTVKKKKRSISRFNRCPFRIRATFSIKRKKWQVVVMNSMHSHELVFNPDSDDYKKFKMVLKENNDVDAIKKFDELEYRRRNNLPIPQAIMPCDCGLTSEIRSFNVVLPNINPRKGSNNYSRSNGNKIKKPIKKNSDKPFALQFDSSSTASSTPTNNNISHHNDHNQNQTHNHNNNNNTNINNGMGFLDDPFASTEFSSLNNATTAPAIDLNEIDFTDIFSKSFSNVTATDIYAPSPLLSYNHTDDTNTNDGDILSNTYHVDISSLLSIPNVDADNTTPEFDKILYTKSVTPDNNVNEQDINKDDLHWIINFDNE</sequence>
<evidence type="ECO:0000313" key="2">
    <source>
        <dbReference type="EMBL" id="CCF57219.1"/>
    </source>
</evidence>
<dbReference type="EMBL" id="HE650823">
    <property type="protein sequence ID" value="CCF57219.1"/>
    <property type="molecule type" value="Genomic_DNA"/>
</dbReference>
<evidence type="ECO:0000256" key="1">
    <source>
        <dbReference type="SAM" id="MobiDB-lite"/>
    </source>
</evidence>
<reference evidence="2 3" key="1">
    <citation type="journal article" date="2011" name="Proc. Natl. Acad. Sci. U.S.A.">
        <title>Evolutionary erosion of yeast sex chromosomes by mating-type switching accidents.</title>
        <authorList>
            <person name="Gordon J.L."/>
            <person name="Armisen D."/>
            <person name="Proux-Wera E."/>
            <person name="Oheigeartaigh S.S."/>
            <person name="Byrne K.P."/>
            <person name="Wolfe K.H."/>
        </authorList>
    </citation>
    <scope>NUCLEOTIDE SEQUENCE [LARGE SCALE GENOMIC DNA]</scope>
    <source>
        <strain evidence="3">ATCC 22294 / BCRC 22015 / CBS 2517 / CECT 1963 / NBRC 1671 / NRRL Y-8276</strain>
    </source>
</reference>
<dbReference type="GO" id="GO:0000981">
    <property type="term" value="F:DNA-binding transcription factor activity, RNA polymerase II-specific"/>
    <property type="evidence" value="ECO:0007669"/>
    <property type="project" value="InterPro"/>
</dbReference>
<accession>H2AS69</accession>
<feature type="region of interest" description="Disordered" evidence="1">
    <location>
        <begin position="220"/>
        <end position="293"/>
    </location>
</feature>
<dbReference type="GO" id="GO:0045944">
    <property type="term" value="P:positive regulation of transcription by RNA polymerase II"/>
    <property type="evidence" value="ECO:0007669"/>
    <property type="project" value="InterPro"/>
</dbReference>
<dbReference type="AlphaFoldDB" id="H2AS69"/>
<dbReference type="InParanoid" id="H2AS69"/>
<dbReference type="GO" id="GO:0010106">
    <property type="term" value="P:cellular response to iron ion starvation"/>
    <property type="evidence" value="ECO:0007669"/>
    <property type="project" value="InterPro"/>
</dbReference>
<feature type="region of interest" description="Disordered" evidence="1">
    <location>
        <begin position="86"/>
        <end position="109"/>
    </location>
</feature>
<dbReference type="RefSeq" id="XP_003956354.1">
    <property type="nucleotide sequence ID" value="XM_003956305.1"/>
</dbReference>
<dbReference type="STRING" id="1071382.H2AS69"/>
<protein>
    <submittedName>
        <fullName evidence="2">Uncharacterized protein</fullName>
    </submittedName>
</protein>
<dbReference type="KEGG" id="kaf:KAFR_0C02260"/>
<organism evidence="2 3">
    <name type="scientific">Kazachstania africana (strain ATCC 22294 / BCRC 22015 / CBS 2517 / CECT 1963 / NBRC 1671 / NRRL Y-8276)</name>
    <name type="common">Yeast</name>
    <name type="synonym">Kluyveromyces africanus</name>
    <dbReference type="NCBI Taxonomy" id="1071382"/>
    <lineage>
        <taxon>Eukaryota</taxon>
        <taxon>Fungi</taxon>
        <taxon>Dikarya</taxon>
        <taxon>Ascomycota</taxon>
        <taxon>Saccharomycotina</taxon>
        <taxon>Saccharomycetes</taxon>
        <taxon>Saccharomycetales</taxon>
        <taxon>Saccharomycetaceae</taxon>
        <taxon>Kazachstania</taxon>
    </lineage>
</organism>
<dbReference type="InterPro" id="IPR014842">
    <property type="entry name" value="AFT"/>
</dbReference>
<dbReference type="HOGENOM" id="CLU_649017_0_0_1"/>
<proteinExistence type="predicted"/>
<name>H2AS69_KAZAF</name>
<gene>
    <name evidence="2" type="primary">KAFR0C02260</name>
    <name evidence="2" type="ORF">KAFR_0C02260</name>
</gene>
<dbReference type="OrthoDB" id="4068596at2759"/>
<keyword evidence="3" id="KW-1185">Reference proteome</keyword>
<dbReference type="eggNOG" id="KOG4818">
    <property type="taxonomic scope" value="Eukaryota"/>
</dbReference>
<feature type="compositionally biased region" description="Polar residues" evidence="1">
    <location>
        <begin position="223"/>
        <end position="233"/>
    </location>
</feature>
<dbReference type="Pfam" id="PF08731">
    <property type="entry name" value="AFT"/>
    <property type="match status" value="1"/>
</dbReference>
<dbReference type="GeneID" id="13885138"/>